<keyword evidence="5" id="KW-0539">Nucleus</keyword>
<sequence length="442" mass="47732">MGLSRTEDGPPPTLPTPFVPLGNNVFLFEPSVKPADARGNSSGSGCPPPSLIILCTWLGGATTPRIAKYVEGYQKAFPAATLILIRTVFADIAVRSFAAVRSRLEPARDAIIGALQPPAPGAARARALLHIFSHGGCNTAIQLAHTVSDAAGTLLCDHLRQIIFDCCPGDTSFDKAFNAAAVSLPPGAPEPFRAVGMAAVFAAVATISVLQKTGLMSSVSDMRRQLNEPALLGSAARRLYLFSRADRMVAPASVQSHAQLAREAGYDVGLVLFREAPHCALVTDDASKYWHAIQDCWMGGSLPQLDDQSQLRHGLLKSPIRLPSRYRDSRGCFLHLLARNTVTQLLCGHEVDPAPVRRASALDEPRLPRRYLPPAAFLRRSEAPCRGSGHLSRLADSSCPRASTIQGTRRRRRRRRFGRTGAALAVAPVVSCRSPRCGFWRR</sequence>
<comment type="subcellular location">
    <subcellularLocation>
        <location evidence="6">Endomembrane system</location>
        <topology evidence="6">Single-pass membrane protein</topology>
    </subcellularLocation>
    <subcellularLocation>
        <location evidence="1">Nucleus membrane</location>
    </subcellularLocation>
</comment>
<dbReference type="InterPro" id="IPR008547">
    <property type="entry name" value="DUF829_TMEM53"/>
</dbReference>
<keyword evidence="2" id="KW-0812">Transmembrane</keyword>
<dbReference type="EMBL" id="JAGMUV010000008">
    <property type="protein sequence ID" value="KAH7146105.1"/>
    <property type="molecule type" value="Genomic_DNA"/>
</dbReference>
<keyword evidence="8" id="KW-1185">Reference proteome</keyword>
<name>A0A9P9EX10_9HYPO</name>
<proteinExistence type="predicted"/>
<evidence type="ECO:0000256" key="2">
    <source>
        <dbReference type="ARBA" id="ARBA00022692"/>
    </source>
</evidence>
<accession>A0A9P9EX10</accession>
<comment type="caution">
    <text evidence="7">The sequence shown here is derived from an EMBL/GenBank/DDBJ whole genome shotgun (WGS) entry which is preliminary data.</text>
</comment>
<dbReference type="Proteomes" id="UP000738349">
    <property type="component" value="Unassembled WGS sequence"/>
</dbReference>
<keyword evidence="3" id="KW-1133">Transmembrane helix</keyword>
<dbReference type="Pfam" id="PF05705">
    <property type="entry name" value="DUF829"/>
    <property type="match status" value="1"/>
</dbReference>
<evidence type="ECO:0000256" key="3">
    <source>
        <dbReference type="ARBA" id="ARBA00022989"/>
    </source>
</evidence>
<dbReference type="PANTHER" id="PTHR12265:SF30">
    <property type="entry name" value="TRANSMEMBRANE PROTEIN 53"/>
    <property type="match status" value="1"/>
</dbReference>
<organism evidence="7 8">
    <name type="scientific">Dactylonectria macrodidyma</name>
    <dbReference type="NCBI Taxonomy" id="307937"/>
    <lineage>
        <taxon>Eukaryota</taxon>
        <taxon>Fungi</taxon>
        <taxon>Dikarya</taxon>
        <taxon>Ascomycota</taxon>
        <taxon>Pezizomycotina</taxon>
        <taxon>Sordariomycetes</taxon>
        <taxon>Hypocreomycetidae</taxon>
        <taxon>Hypocreales</taxon>
        <taxon>Nectriaceae</taxon>
        <taxon>Dactylonectria</taxon>
    </lineage>
</organism>
<evidence type="ECO:0000313" key="8">
    <source>
        <dbReference type="Proteomes" id="UP000738349"/>
    </source>
</evidence>
<evidence type="ECO:0000256" key="6">
    <source>
        <dbReference type="ARBA" id="ARBA00037847"/>
    </source>
</evidence>
<evidence type="ECO:0000313" key="7">
    <source>
        <dbReference type="EMBL" id="KAH7146105.1"/>
    </source>
</evidence>
<evidence type="ECO:0000256" key="5">
    <source>
        <dbReference type="ARBA" id="ARBA00023242"/>
    </source>
</evidence>
<evidence type="ECO:0000256" key="1">
    <source>
        <dbReference type="ARBA" id="ARBA00004126"/>
    </source>
</evidence>
<dbReference type="AlphaFoldDB" id="A0A9P9EX10"/>
<evidence type="ECO:0000256" key="4">
    <source>
        <dbReference type="ARBA" id="ARBA00023136"/>
    </source>
</evidence>
<protein>
    <recommendedName>
        <fullName evidence="9">Transmembrane protein 53</fullName>
    </recommendedName>
</protein>
<evidence type="ECO:0008006" key="9">
    <source>
        <dbReference type="Google" id="ProtNLM"/>
    </source>
</evidence>
<dbReference type="PANTHER" id="PTHR12265">
    <property type="entry name" value="TRANSMEMBRANE PROTEIN 53"/>
    <property type="match status" value="1"/>
</dbReference>
<keyword evidence="4" id="KW-0472">Membrane</keyword>
<reference evidence="7" key="1">
    <citation type="journal article" date="2021" name="Nat. Commun.">
        <title>Genetic determinants of endophytism in the Arabidopsis root mycobiome.</title>
        <authorList>
            <person name="Mesny F."/>
            <person name="Miyauchi S."/>
            <person name="Thiergart T."/>
            <person name="Pickel B."/>
            <person name="Atanasova L."/>
            <person name="Karlsson M."/>
            <person name="Huettel B."/>
            <person name="Barry K.W."/>
            <person name="Haridas S."/>
            <person name="Chen C."/>
            <person name="Bauer D."/>
            <person name="Andreopoulos W."/>
            <person name="Pangilinan J."/>
            <person name="LaButti K."/>
            <person name="Riley R."/>
            <person name="Lipzen A."/>
            <person name="Clum A."/>
            <person name="Drula E."/>
            <person name="Henrissat B."/>
            <person name="Kohler A."/>
            <person name="Grigoriev I.V."/>
            <person name="Martin F.M."/>
            <person name="Hacquard S."/>
        </authorList>
    </citation>
    <scope>NUCLEOTIDE SEQUENCE</scope>
    <source>
        <strain evidence="7">MPI-CAGE-AT-0147</strain>
    </source>
</reference>
<gene>
    <name evidence="7" type="ORF">EDB81DRAFT_933919</name>
</gene>
<dbReference type="OrthoDB" id="77878at2759"/>
<dbReference type="GO" id="GO:0031965">
    <property type="term" value="C:nuclear membrane"/>
    <property type="evidence" value="ECO:0007669"/>
    <property type="project" value="UniProtKB-SubCell"/>
</dbReference>